<dbReference type="EMBL" id="ML209252">
    <property type="protein sequence ID" value="TFK58658.1"/>
    <property type="molecule type" value="Genomic_DNA"/>
</dbReference>
<evidence type="ECO:0000313" key="2">
    <source>
        <dbReference type="Proteomes" id="UP000308600"/>
    </source>
</evidence>
<dbReference type="Proteomes" id="UP000308600">
    <property type="component" value="Unassembled WGS sequence"/>
</dbReference>
<name>A0ACD2ZYK5_9AGAR</name>
<feature type="non-terminal residue" evidence="1">
    <location>
        <position position="236"/>
    </location>
</feature>
<proteinExistence type="predicted"/>
<sequence>LIGVVIRNFCSVAEIIAWADKIVRENLRWRRCIRKGDPGKIVIVGYSSGPRNNLYMEWANNVDFVMGEGEEDRITTEMCWVMALFWNLCKVHLPEEIQEDVVEFLFPRMDFEQTQTDASGLGDYTLRRNGVNYEFPRVELAPPAGVFAANYSRAIHYEDHPHKFAASWTLTHTKRPGVGPGGNFYFSEYGIKVVHVPDGLIAWIPRQYHGTSIFDVGHLDDDWLSTGVALVTSSKL</sequence>
<keyword evidence="2" id="KW-1185">Reference proteome</keyword>
<gene>
    <name evidence="1" type="ORF">BDN72DRAFT_739086</name>
</gene>
<protein>
    <submittedName>
        <fullName evidence="1">Uncharacterized protein</fullName>
    </submittedName>
</protein>
<reference evidence="1 2" key="1">
    <citation type="journal article" date="2019" name="Nat. Ecol. Evol.">
        <title>Megaphylogeny resolves global patterns of mushroom evolution.</title>
        <authorList>
            <person name="Varga T."/>
            <person name="Krizsan K."/>
            <person name="Foldi C."/>
            <person name="Dima B."/>
            <person name="Sanchez-Garcia M."/>
            <person name="Sanchez-Ramirez S."/>
            <person name="Szollosi G.J."/>
            <person name="Szarkandi J.G."/>
            <person name="Papp V."/>
            <person name="Albert L."/>
            <person name="Andreopoulos W."/>
            <person name="Angelini C."/>
            <person name="Antonin V."/>
            <person name="Barry K.W."/>
            <person name="Bougher N.L."/>
            <person name="Buchanan P."/>
            <person name="Buyck B."/>
            <person name="Bense V."/>
            <person name="Catcheside P."/>
            <person name="Chovatia M."/>
            <person name="Cooper J."/>
            <person name="Damon W."/>
            <person name="Desjardin D."/>
            <person name="Finy P."/>
            <person name="Geml J."/>
            <person name="Haridas S."/>
            <person name="Hughes K."/>
            <person name="Justo A."/>
            <person name="Karasinski D."/>
            <person name="Kautmanova I."/>
            <person name="Kiss B."/>
            <person name="Kocsube S."/>
            <person name="Kotiranta H."/>
            <person name="LaButti K.M."/>
            <person name="Lechner B.E."/>
            <person name="Liimatainen K."/>
            <person name="Lipzen A."/>
            <person name="Lukacs Z."/>
            <person name="Mihaltcheva S."/>
            <person name="Morgado L.N."/>
            <person name="Niskanen T."/>
            <person name="Noordeloos M.E."/>
            <person name="Ohm R.A."/>
            <person name="Ortiz-Santana B."/>
            <person name="Ovrebo C."/>
            <person name="Racz N."/>
            <person name="Riley R."/>
            <person name="Savchenko A."/>
            <person name="Shiryaev A."/>
            <person name="Soop K."/>
            <person name="Spirin V."/>
            <person name="Szebenyi C."/>
            <person name="Tomsovsky M."/>
            <person name="Tulloss R.E."/>
            <person name="Uehling J."/>
            <person name="Grigoriev I.V."/>
            <person name="Vagvolgyi C."/>
            <person name="Papp T."/>
            <person name="Martin F.M."/>
            <person name="Miettinen O."/>
            <person name="Hibbett D.S."/>
            <person name="Nagy L.G."/>
        </authorList>
    </citation>
    <scope>NUCLEOTIDE SEQUENCE [LARGE SCALE GENOMIC DNA]</scope>
    <source>
        <strain evidence="1 2">NL-1719</strain>
    </source>
</reference>
<feature type="non-terminal residue" evidence="1">
    <location>
        <position position="1"/>
    </location>
</feature>
<evidence type="ECO:0000313" key="1">
    <source>
        <dbReference type="EMBL" id="TFK58658.1"/>
    </source>
</evidence>
<accession>A0ACD2ZYK5</accession>
<organism evidence="1 2">
    <name type="scientific">Pluteus cervinus</name>
    <dbReference type="NCBI Taxonomy" id="181527"/>
    <lineage>
        <taxon>Eukaryota</taxon>
        <taxon>Fungi</taxon>
        <taxon>Dikarya</taxon>
        <taxon>Basidiomycota</taxon>
        <taxon>Agaricomycotina</taxon>
        <taxon>Agaricomycetes</taxon>
        <taxon>Agaricomycetidae</taxon>
        <taxon>Agaricales</taxon>
        <taxon>Pluteineae</taxon>
        <taxon>Pluteaceae</taxon>
        <taxon>Pluteus</taxon>
    </lineage>
</organism>